<dbReference type="InterPro" id="IPR001633">
    <property type="entry name" value="EAL_dom"/>
</dbReference>
<feature type="domain" description="EAL" evidence="1">
    <location>
        <begin position="1"/>
        <end position="217"/>
    </location>
</feature>
<dbReference type="AlphaFoldDB" id="A0A831RSK2"/>
<dbReference type="InterPro" id="IPR050706">
    <property type="entry name" value="Cyclic-di-GMP_PDE-like"/>
</dbReference>
<evidence type="ECO:0000259" key="1">
    <source>
        <dbReference type="PROSITE" id="PS50883"/>
    </source>
</evidence>
<name>A0A831RSK2_9GAMM</name>
<sequence length="244" mass="28135">MNHSGPSQHGIGVKQIFIGRQAIYDRRLRVYGYELLYREGNTLSAPGMNGTEASARVILNAFMEMGLERIVGQRRAFINLTRDFFTELPPIPFEREQVVLEVLEDIETDHQLVENIAQLAGQGYLLALDDFEFEEKWDQLLPLVQIIKVEIPAVDLAQLPRKVYRLRKYGVRLLAEKVETQAEYQALHNMGFDYFQGYYFSRPQIVHGRRITENQAVTLRLLTRLSDKNVSTEELVELISHDPG</sequence>
<dbReference type="EMBL" id="DRLF01000018">
    <property type="protein sequence ID" value="HEC05302.1"/>
    <property type="molecule type" value="Genomic_DNA"/>
</dbReference>
<dbReference type="Proteomes" id="UP000886339">
    <property type="component" value="Unassembled WGS sequence"/>
</dbReference>
<dbReference type="PANTHER" id="PTHR33121:SF70">
    <property type="entry name" value="SIGNALING PROTEIN YKOW"/>
    <property type="match status" value="1"/>
</dbReference>
<dbReference type="InterPro" id="IPR035919">
    <property type="entry name" value="EAL_sf"/>
</dbReference>
<comment type="caution">
    <text evidence="2">The sequence shown here is derived from an EMBL/GenBank/DDBJ whole genome shotgun (WGS) entry which is preliminary data.</text>
</comment>
<organism evidence="2">
    <name type="scientific">Thiolapillus brandeum</name>
    <dbReference type="NCBI Taxonomy" id="1076588"/>
    <lineage>
        <taxon>Bacteria</taxon>
        <taxon>Pseudomonadati</taxon>
        <taxon>Pseudomonadota</taxon>
        <taxon>Gammaproteobacteria</taxon>
        <taxon>Chromatiales</taxon>
        <taxon>Sedimenticolaceae</taxon>
        <taxon>Thiolapillus</taxon>
    </lineage>
</organism>
<dbReference type="GO" id="GO:0071111">
    <property type="term" value="F:cyclic-guanylate-specific phosphodiesterase activity"/>
    <property type="evidence" value="ECO:0007669"/>
    <property type="project" value="InterPro"/>
</dbReference>
<dbReference type="SMART" id="SM00052">
    <property type="entry name" value="EAL"/>
    <property type="match status" value="1"/>
</dbReference>
<dbReference type="Pfam" id="PF00563">
    <property type="entry name" value="EAL"/>
    <property type="match status" value="1"/>
</dbReference>
<proteinExistence type="predicted"/>
<reference evidence="2" key="1">
    <citation type="journal article" date="2020" name="mSystems">
        <title>Genome- and Community-Level Interaction Insights into Carbon Utilization and Element Cycling Functions of Hydrothermarchaeota in Hydrothermal Sediment.</title>
        <authorList>
            <person name="Zhou Z."/>
            <person name="Liu Y."/>
            <person name="Xu W."/>
            <person name="Pan J."/>
            <person name="Luo Z.H."/>
            <person name="Li M."/>
        </authorList>
    </citation>
    <scope>NUCLEOTIDE SEQUENCE [LARGE SCALE GENOMIC DNA]</scope>
    <source>
        <strain evidence="2">HyVt-458</strain>
    </source>
</reference>
<dbReference type="SUPFAM" id="SSF141868">
    <property type="entry name" value="EAL domain-like"/>
    <property type="match status" value="1"/>
</dbReference>
<dbReference type="SUPFAM" id="SSF109604">
    <property type="entry name" value="HD-domain/PDEase-like"/>
    <property type="match status" value="1"/>
</dbReference>
<dbReference type="Gene3D" id="3.20.20.450">
    <property type="entry name" value="EAL domain"/>
    <property type="match status" value="1"/>
</dbReference>
<feature type="non-terminal residue" evidence="2">
    <location>
        <position position="244"/>
    </location>
</feature>
<accession>A0A831RSK2</accession>
<evidence type="ECO:0000313" key="2">
    <source>
        <dbReference type="EMBL" id="HEC05302.1"/>
    </source>
</evidence>
<dbReference type="PANTHER" id="PTHR33121">
    <property type="entry name" value="CYCLIC DI-GMP PHOSPHODIESTERASE PDEF"/>
    <property type="match status" value="1"/>
</dbReference>
<protein>
    <submittedName>
        <fullName evidence="2">EAL domain-containing protein</fullName>
    </submittedName>
</protein>
<gene>
    <name evidence="2" type="ORF">ENJ12_00485</name>
</gene>
<dbReference type="PROSITE" id="PS50883">
    <property type="entry name" value="EAL"/>
    <property type="match status" value="1"/>
</dbReference>